<evidence type="ECO:0000256" key="10">
    <source>
        <dbReference type="PROSITE-ProRule" id="PRU01384"/>
    </source>
</evidence>
<dbReference type="FunFam" id="2.120.10.90:FF:000005">
    <property type="entry name" value="DNA topoisomerase 4 subunit A"/>
    <property type="match status" value="1"/>
</dbReference>
<evidence type="ECO:0000256" key="5">
    <source>
        <dbReference type="ARBA" id="ARBA00023029"/>
    </source>
</evidence>
<comment type="subunit">
    <text evidence="9">Heterotetramer, composed of two GyrA and two GyrB chains. In the heterotetramer, GyrA contains the active site tyrosine that forms a transient covalent intermediate with DNA, while GyrB binds cofactors and catalyzes ATP hydrolysis.</text>
</comment>
<dbReference type="InterPro" id="IPR013758">
    <property type="entry name" value="Topo_IIA_A/C_ab"/>
</dbReference>
<feature type="domain" description="Topo IIA-type catalytic" evidence="12">
    <location>
        <begin position="38"/>
        <end position="504"/>
    </location>
</feature>
<dbReference type="InterPro" id="IPR050220">
    <property type="entry name" value="Type_II_DNA_Topoisomerases"/>
</dbReference>
<keyword evidence="7 9" id="KW-0413">Isomerase</keyword>
<dbReference type="Gene3D" id="3.30.1360.40">
    <property type="match status" value="1"/>
</dbReference>
<dbReference type="NCBIfam" id="TIGR01063">
    <property type="entry name" value="gyrA"/>
    <property type="match status" value="1"/>
</dbReference>
<dbReference type="InterPro" id="IPR013757">
    <property type="entry name" value="Topo_IIA_A_a_sf"/>
</dbReference>
<sequence>MADQSSPPRADRVHVTIEEELKKSYLDYAMSVIIGRALPDVRDGLKPVHRRILYGMWEGGSTASRAYKKSARIVGDVMGKYHPHGDQAIYDTAVRMAQDFSMRYPLVDGQGNFGSVDGDSPAAMRYTEVRLTRVAEELLGDDIAKETVEWAPNYDGSMSEPTLLPARIPNLLVNGSSGIAVGMATNIPPHNLSETVDAAIALLGDPELTVEDLMGFVPGPDFPTAGFILGRKGIYDAYTTGRGIVRMQARTRIREAEKKKRAAIIVSELPYQVNKARLVEQIATLVQNKRLEGIADLRDESDRDGIRVVIELKRDAVPEVVQNNLYKLTQMRTTFGINLLGVINNQPKVFNLKELLQHFLDHRREVVVRRTAYDLSRARDRVHILEGLVIALDNLDAVIALIRGAADPEAARGGLMEEFGLSQVQAQAILDMRLQRLTGLERDKIIEEHAEVRKLIAHLEAVLESDVMVAEIIAEELAEAKKKYGDSRRSEIIEDPSEISIEDLIAEEEMVITVSRGGYVKRSAAATYRAQRRGGRGRRGMGIKDEDEVWKLFVASTHATMLFFTSTGRVFVRKVHELPDVGPTARGRNLVNLLQLAPGENVRALLAVRDFSEHEDSFLFFATRLGRVKRTPLREYANIRANGLRAVVINEGDNLLSVRLTDGATHVFMGTNRGMAIRFEETDVRSMGRVTAGVRGVNLRKGDFVEEFAAFDPAEENDILVVTNLGYGKRTQISEFRIQRRGGFGIKLIQLTKKNGEVAAIRYVREEDEILVVTEGGMMIRTNVAGISRYGRAAQGVRVIRLAEGDRVVSVARAEAVEDEDDDFETEEVVDNGDERPAAESPE</sequence>
<dbReference type="Gene3D" id="2.120.10.90">
    <property type="entry name" value="DNA gyrase/topoisomerase IV, subunit A, C-terminal"/>
    <property type="match status" value="1"/>
</dbReference>
<protein>
    <recommendedName>
        <fullName evidence="9">DNA gyrase subunit A</fullName>
        <ecNumber evidence="9">5.6.2.2</ecNumber>
    </recommendedName>
</protein>
<dbReference type="FunFam" id="3.30.1360.40:FF:000002">
    <property type="entry name" value="DNA gyrase subunit A"/>
    <property type="match status" value="1"/>
</dbReference>
<dbReference type="GO" id="GO:0006261">
    <property type="term" value="P:DNA-templated DNA replication"/>
    <property type="evidence" value="ECO:0007669"/>
    <property type="project" value="UniProtKB-UniRule"/>
</dbReference>
<dbReference type="GO" id="GO:0005737">
    <property type="term" value="C:cytoplasm"/>
    <property type="evidence" value="ECO:0007669"/>
    <property type="project" value="UniProtKB-SubCell"/>
</dbReference>
<dbReference type="HAMAP" id="MF_01897">
    <property type="entry name" value="GyrA"/>
    <property type="match status" value="1"/>
</dbReference>
<evidence type="ECO:0000256" key="1">
    <source>
        <dbReference type="ARBA" id="ARBA00000185"/>
    </source>
</evidence>
<dbReference type="PANTHER" id="PTHR43493">
    <property type="entry name" value="DNA GYRASE/TOPOISOMERASE SUBUNIT A"/>
    <property type="match status" value="1"/>
</dbReference>
<evidence type="ECO:0000256" key="6">
    <source>
        <dbReference type="ARBA" id="ARBA00023125"/>
    </source>
</evidence>
<feature type="compositionally biased region" description="Basic and acidic residues" evidence="11">
    <location>
        <begin position="833"/>
        <end position="843"/>
    </location>
</feature>
<evidence type="ECO:0000256" key="7">
    <source>
        <dbReference type="ARBA" id="ARBA00023235"/>
    </source>
</evidence>
<comment type="subcellular location">
    <subcellularLocation>
        <location evidence="9">Cytoplasm</location>
    </subcellularLocation>
</comment>
<evidence type="ECO:0000256" key="11">
    <source>
        <dbReference type="SAM" id="MobiDB-lite"/>
    </source>
</evidence>
<evidence type="ECO:0000256" key="8">
    <source>
        <dbReference type="ARBA" id="ARBA00063644"/>
    </source>
</evidence>
<dbReference type="Pfam" id="PF00521">
    <property type="entry name" value="DNA_topoisoIV"/>
    <property type="match status" value="1"/>
</dbReference>
<feature type="active site" description="O-(5'-phospho-DNA)-tyrosine intermediate" evidence="9 10">
    <location>
        <position position="126"/>
    </location>
</feature>
<dbReference type="Proteomes" id="UP000598633">
    <property type="component" value="Unassembled WGS sequence"/>
</dbReference>
<dbReference type="InterPro" id="IPR005743">
    <property type="entry name" value="GyrA"/>
</dbReference>
<dbReference type="PANTHER" id="PTHR43493:SF5">
    <property type="entry name" value="DNA GYRASE SUBUNIT A, CHLOROPLASTIC_MITOCHONDRIAL"/>
    <property type="match status" value="1"/>
</dbReference>
<evidence type="ECO:0000256" key="9">
    <source>
        <dbReference type="HAMAP-Rule" id="MF_01897"/>
    </source>
</evidence>
<dbReference type="CDD" id="cd00187">
    <property type="entry name" value="TOP4c"/>
    <property type="match status" value="1"/>
</dbReference>
<dbReference type="SUPFAM" id="SSF101904">
    <property type="entry name" value="GyrA/ParC C-terminal domain-like"/>
    <property type="match status" value="1"/>
</dbReference>
<proteinExistence type="inferred from homology"/>
<dbReference type="FunFam" id="3.90.199.10:FF:000001">
    <property type="entry name" value="DNA gyrase subunit A"/>
    <property type="match status" value="1"/>
</dbReference>
<dbReference type="GO" id="GO:0009330">
    <property type="term" value="C:DNA topoisomerase type II (double strand cut, ATP-hydrolyzing) complex"/>
    <property type="evidence" value="ECO:0007669"/>
    <property type="project" value="TreeGrafter"/>
</dbReference>
<dbReference type="GO" id="GO:0005524">
    <property type="term" value="F:ATP binding"/>
    <property type="evidence" value="ECO:0007669"/>
    <property type="project" value="UniProtKB-UniRule"/>
</dbReference>
<dbReference type="EC" id="5.6.2.2" evidence="9"/>
<dbReference type="Pfam" id="PF03989">
    <property type="entry name" value="DNA_gyraseA_C"/>
    <property type="match status" value="6"/>
</dbReference>
<dbReference type="NCBIfam" id="NF004044">
    <property type="entry name" value="PRK05561.1"/>
    <property type="match status" value="1"/>
</dbReference>
<keyword evidence="4 9" id="KW-0067">ATP-binding</keyword>
<comment type="catalytic activity">
    <reaction evidence="1 9 10">
        <text>ATP-dependent breakage, passage and rejoining of double-stranded DNA.</text>
        <dbReference type="EC" id="5.6.2.2"/>
    </reaction>
</comment>
<comment type="similarity">
    <text evidence="2 9">Belongs to the type II topoisomerase GyrA/ParC subunit family.</text>
</comment>
<evidence type="ECO:0000259" key="12">
    <source>
        <dbReference type="PROSITE" id="PS52040"/>
    </source>
</evidence>
<gene>
    <name evidence="9 13" type="primary">gyrA</name>
    <name evidence="13" type="ORF">IFJ97_06605</name>
</gene>
<dbReference type="GO" id="GO:0034335">
    <property type="term" value="F:DNA negative supercoiling activity"/>
    <property type="evidence" value="ECO:0007669"/>
    <property type="project" value="UniProtKB-ARBA"/>
</dbReference>
<evidence type="ECO:0000313" key="13">
    <source>
        <dbReference type="EMBL" id="MBD3871014.1"/>
    </source>
</evidence>
<dbReference type="InterPro" id="IPR002205">
    <property type="entry name" value="Topo_IIA_dom_A"/>
</dbReference>
<feature type="compositionally biased region" description="Acidic residues" evidence="11">
    <location>
        <begin position="817"/>
        <end position="832"/>
    </location>
</feature>
<comment type="subunit">
    <text evidence="8">Heterotetramer composed of ParC and ParE.</text>
</comment>
<feature type="region of interest" description="Disordered" evidence="11">
    <location>
        <begin position="816"/>
        <end position="843"/>
    </location>
</feature>
<dbReference type="PROSITE" id="PS52040">
    <property type="entry name" value="TOPO_IIA"/>
    <property type="match status" value="1"/>
</dbReference>
<dbReference type="SMART" id="SM00434">
    <property type="entry name" value="TOP4c"/>
    <property type="match status" value="1"/>
</dbReference>
<dbReference type="GO" id="GO:0003677">
    <property type="term" value="F:DNA binding"/>
    <property type="evidence" value="ECO:0007669"/>
    <property type="project" value="UniProtKB-UniRule"/>
</dbReference>
<evidence type="ECO:0000256" key="3">
    <source>
        <dbReference type="ARBA" id="ARBA00022741"/>
    </source>
</evidence>
<dbReference type="Gene3D" id="3.90.199.10">
    <property type="entry name" value="Topoisomerase II, domain 5"/>
    <property type="match status" value="1"/>
</dbReference>
<dbReference type="SUPFAM" id="SSF56719">
    <property type="entry name" value="Type II DNA topoisomerase"/>
    <property type="match status" value="1"/>
</dbReference>
<comment type="caution">
    <text evidence="13">The sequence shown here is derived from an EMBL/GenBank/DDBJ whole genome shotgun (WGS) entry which is preliminary data.</text>
</comment>
<dbReference type="AlphaFoldDB" id="A0A8J6Y7F0"/>
<comment type="miscellaneous">
    <text evidence="9">Few gyrases are as efficient as E.coli at forming negative supercoils. Not all organisms have 2 type II topoisomerases; in organisms with a single type II topoisomerase this enzyme also has to decatenate newly replicated chromosomes.</text>
</comment>
<organism evidence="13 14">
    <name type="scientific">Candidatus Sulfomarinibacter kjeldsenii</name>
    <dbReference type="NCBI Taxonomy" id="2885994"/>
    <lineage>
        <taxon>Bacteria</taxon>
        <taxon>Pseudomonadati</taxon>
        <taxon>Acidobacteriota</taxon>
        <taxon>Thermoanaerobaculia</taxon>
        <taxon>Thermoanaerobaculales</taxon>
        <taxon>Candidatus Sulfomarinibacteraceae</taxon>
        <taxon>Candidatus Sulfomarinibacter</taxon>
    </lineage>
</organism>
<feature type="short sequence motif" description="GyrA-box" evidence="9">
    <location>
        <begin position="531"/>
        <end position="537"/>
    </location>
</feature>
<keyword evidence="5 9" id="KW-0799">Topoisomerase</keyword>
<keyword evidence="3 9" id="KW-0547">Nucleotide-binding</keyword>
<evidence type="ECO:0000313" key="14">
    <source>
        <dbReference type="Proteomes" id="UP000598633"/>
    </source>
</evidence>
<dbReference type="FunFam" id="1.10.268.10:FF:000001">
    <property type="entry name" value="DNA gyrase subunit A"/>
    <property type="match status" value="1"/>
</dbReference>
<dbReference type="InterPro" id="IPR013760">
    <property type="entry name" value="Topo_IIA-like_dom_sf"/>
</dbReference>
<dbReference type="NCBIfam" id="NF004043">
    <property type="entry name" value="PRK05560.1"/>
    <property type="match status" value="1"/>
</dbReference>
<keyword evidence="6 9" id="KW-0238">DNA-binding</keyword>
<comment type="function">
    <text evidence="9">A type II topoisomerase that negatively supercoils closed circular double-stranded (ds) DNA in an ATP-dependent manner to modulate DNA topology and maintain chromosomes in an underwound state. Negative supercoiling favors strand separation, and DNA replication, transcription, recombination and repair, all of which involve strand separation. Also able to catalyze the interconversion of other topological isomers of dsDNA rings, including catenanes and knotted rings. Type II topoisomerases break and join 2 DNA strands simultaneously in an ATP-dependent manner.</text>
</comment>
<dbReference type="EMBL" id="JACXWA010000109">
    <property type="protein sequence ID" value="MBD3871014.1"/>
    <property type="molecule type" value="Genomic_DNA"/>
</dbReference>
<keyword evidence="9" id="KW-0963">Cytoplasm</keyword>
<evidence type="ECO:0000256" key="2">
    <source>
        <dbReference type="ARBA" id="ARBA00008263"/>
    </source>
</evidence>
<evidence type="ECO:0000256" key="4">
    <source>
        <dbReference type="ARBA" id="ARBA00022840"/>
    </source>
</evidence>
<reference evidence="13 14" key="1">
    <citation type="submission" date="2020-08" db="EMBL/GenBank/DDBJ databases">
        <title>Acidobacteriota in marine sediments use diverse sulfur dissimilation pathways.</title>
        <authorList>
            <person name="Wasmund K."/>
        </authorList>
    </citation>
    <scope>NUCLEOTIDE SEQUENCE [LARGE SCALE GENOMIC DNA]</scope>
    <source>
        <strain evidence="13">MAG AM3-A</strain>
    </source>
</reference>
<dbReference type="GO" id="GO:0005694">
    <property type="term" value="C:chromosome"/>
    <property type="evidence" value="ECO:0007669"/>
    <property type="project" value="InterPro"/>
</dbReference>
<name>A0A8J6Y7F0_9BACT</name>
<accession>A0A8J6Y7F0</accession>
<dbReference type="Gene3D" id="1.10.268.10">
    <property type="entry name" value="Topoisomerase, domain 3"/>
    <property type="match status" value="1"/>
</dbReference>
<dbReference type="InterPro" id="IPR006691">
    <property type="entry name" value="GyrA/parC_rep"/>
</dbReference>
<dbReference type="GO" id="GO:0006265">
    <property type="term" value="P:DNA topological change"/>
    <property type="evidence" value="ECO:0007669"/>
    <property type="project" value="UniProtKB-UniRule"/>
</dbReference>
<dbReference type="InterPro" id="IPR035516">
    <property type="entry name" value="Gyrase/topoIV_suA_C"/>
</dbReference>